<reference evidence="2 3" key="1">
    <citation type="submission" date="2019-02" db="EMBL/GenBank/DDBJ databases">
        <title>Genome sequencing of the rare red list fungi Bondarzewia mesenterica.</title>
        <authorList>
            <person name="Buettner E."/>
            <person name="Kellner H."/>
        </authorList>
    </citation>
    <scope>NUCLEOTIDE SEQUENCE [LARGE SCALE GENOMIC DNA]</scope>
    <source>
        <strain evidence="2 3">DSM 108281</strain>
    </source>
</reference>
<evidence type="ECO:0000256" key="1">
    <source>
        <dbReference type="SAM" id="MobiDB-lite"/>
    </source>
</evidence>
<dbReference type="EMBL" id="SGPL01000865">
    <property type="protein sequence ID" value="THH06560.1"/>
    <property type="molecule type" value="Genomic_DNA"/>
</dbReference>
<gene>
    <name evidence="2" type="ORF">EW146_g9574</name>
</gene>
<feature type="region of interest" description="Disordered" evidence="1">
    <location>
        <begin position="32"/>
        <end position="127"/>
    </location>
</feature>
<organism evidence="2 3">
    <name type="scientific">Bondarzewia mesenterica</name>
    <dbReference type="NCBI Taxonomy" id="1095465"/>
    <lineage>
        <taxon>Eukaryota</taxon>
        <taxon>Fungi</taxon>
        <taxon>Dikarya</taxon>
        <taxon>Basidiomycota</taxon>
        <taxon>Agaricomycotina</taxon>
        <taxon>Agaricomycetes</taxon>
        <taxon>Russulales</taxon>
        <taxon>Bondarzewiaceae</taxon>
        <taxon>Bondarzewia</taxon>
    </lineage>
</organism>
<feature type="compositionally biased region" description="Basic and acidic residues" evidence="1">
    <location>
        <begin position="58"/>
        <end position="71"/>
    </location>
</feature>
<sequence length="257" mass="28625">MTARLTTTRHPRAPCIHIPPLSLDHTSRCLPSIHPPPSRSRIVLPARQRQRPLVPSRARSDDTVPLERSEPPEGGMQSKVRETMHPSEQPRPVSSARFLTKPKIDPSPHPCRLRRATASTPSSEGRQCEIGVRAEETTTVHVDVERKWPMPCASRVDRGRGRGTGVAMAQAPRVISTHRRLSLPASLLPSLIRASRPPHSLATHEPRIQSPIHMHERRVPGGPHTIPMTRPSFTRVLAPGPARLKTEVRRRGRGDEI</sequence>
<evidence type="ECO:0000313" key="3">
    <source>
        <dbReference type="Proteomes" id="UP000310158"/>
    </source>
</evidence>
<dbReference type="AlphaFoldDB" id="A0A4S4LA81"/>
<dbReference type="Proteomes" id="UP000310158">
    <property type="component" value="Unassembled WGS sequence"/>
</dbReference>
<protein>
    <submittedName>
        <fullName evidence="2">Uncharacterized protein</fullName>
    </submittedName>
</protein>
<keyword evidence="3" id="KW-1185">Reference proteome</keyword>
<proteinExistence type="predicted"/>
<comment type="caution">
    <text evidence="2">The sequence shown here is derived from an EMBL/GenBank/DDBJ whole genome shotgun (WGS) entry which is preliminary data.</text>
</comment>
<name>A0A4S4LA81_9AGAM</name>
<evidence type="ECO:0000313" key="2">
    <source>
        <dbReference type="EMBL" id="THH06560.1"/>
    </source>
</evidence>
<accession>A0A4S4LA81</accession>